<accession>G2E6R4</accession>
<dbReference type="InterPro" id="IPR000160">
    <property type="entry name" value="GGDEF_dom"/>
</dbReference>
<dbReference type="SMART" id="SM00052">
    <property type="entry name" value="EAL"/>
    <property type="match status" value="1"/>
</dbReference>
<dbReference type="STRING" id="765913.ThidrDRAFT_3977"/>
<dbReference type="InterPro" id="IPR001633">
    <property type="entry name" value="EAL_dom"/>
</dbReference>
<dbReference type="CDD" id="cd01948">
    <property type="entry name" value="EAL"/>
    <property type="match status" value="1"/>
</dbReference>
<comment type="caution">
    <text evidence="5">The sequence shown here is derived from an EMBL/GenBank/DDBJ whole genome shotgun (WGS) entry which is preliminary data.</text>
</comment>
<proteinExistence type="predicted"/>
<name>G2E6R4_9GAMM</name>
<feature type="domain" description="EAL" evidence="3">
    <location>
        <begin position="365"/>
        <end position="619"/>
    </location>
</feature>
<keyword evidence="6" id="KW-1185">Reference proteome</keyword>
<dbReference type="GO" id="GO:0071111">
    <property type="term" value="F:cyclic-guanylate-specific phosphodiesterase activity"/>
    <property type="evidence" value="ECO:0007669"/>
    <property type="project" value="InterPro"/>
</dbReference>
<dbReference type="InterPro" id="IPR050706">
    <property type="entry name" value="Cyclic-di-GMP_PDE-like"/>
</dbReference>
<sequence>MNGKRTIESPHAPTTPTNGSSTPRNVSDIHAFRGRSAQVLKARTVSQALRTTLEALMQLDGVSAAGLMEIGGDASDPQAFVQLGDCGCALALCQHAPCETAETQGFWTGPVTCCHPVFAHLLSIEGFVEVLWLRSAYHRRRSLTLFVLSREASWRSDLVYSILALAATLGGSLARLIAESELLARSEELEHLAFHDPLTRLPNRHLLSSRLSRACARAKRSGTSLAVCYLDLDGFKTVNDRLGHAMGDQVLNRTAECLLEASREDDTVARLGGDEFVLLMSGLQDTQDLPSFAHRVLDGLQAGLADLDLPTPVTASMGITLFPQDDADGDTLLRHADHAMYDAKNRGRNTYALFDAGRLDQTRILPETVDEIRRAIVNDEFILYFQPQVDLRTGRVSGLEALIRWQHPHRGLLEPNDFLQPVITGHYAKTFDEWVIQSALRQMERWQIQGLDLIVSVNISGSQLQDSGFAERLGRFLKRHPSVPPNRLHLEILESAALANIATASHVIQQCERLGVHFALDDFGTGYSSLTYLKELPATSLKIDRSFVAGMLADAGDLAIVEGIVGLSQAFQRNVIAEGVESDLHGELLLKAGCQNAQGFAISRPLPPHEVAPWVRAYRAPETWRRAASRFIRSDKVSFLTLELALRSWVRHLFEAIETGGDFHDLGESNCFLGRWIRGEGVSRYGRHPEIRNFIRVHRRLHQIAEQMHALSAPPEDEEMGYLRQEILLAQGALIDILQRIFVDEQELPE</sequence>
<dbReference type="FunFam" id="3.30.70.270:FF:000001">
    <property type="entry name" value="Diguanylate cyclase domain protein"/>
    <property type="match status" value="1"/>
</dbReference>
<dbReference type="InterPro" id="IPR035919">
    <property type="entry name" value="EAL_sf"/>
</dbReference>
<dbReference type="Gene3D" id="3.30.70.270">
    <property type="match status" value="1"/>
</dbReference>
<dbReference type="NCBIfam" id="TIGR00254">
    <property type="entry name" value="GGDEF"/>
    <property type="match status" value="1"/>
</dbReference>
<dbReference type="Pfam" id="PF00563">
    <property type="entry name" value="EAL"/>
    <property type="match status" value="1"/>
</dbReference>
<evidence type="ECO:0000259" key="3">
    <source>
        <dbReference type="PROSITE" id="PS50883"/>
    </source>
</evidence>
<evidence type="ECO:0000313" key="6">
    <source>
        <dbReference type="Proteomes" id="UP000004200"/>
    </source>
</evidence>
<comment type="cofactor">
    <cofactor evidence="1">
        <name>Mg(2+)</name>
        <dbReference type="ChEBI" id="CHEBI:18420"/>
    </cofactor>
</comment>
<dbReference type="OrthoDB" id="8553030at2"/>
<evidence type="ECO:0000256" key="1">
    <source>
        <dbReference type="ARBA" id="ARBA00001946"/>
    </source>
</evidence>
<dbReference type="InterPro" id="IPR043128">
    <property type="entry name" value="Rev_trsase/Diguanyl_cyclase"/>
</dbReference>
<dbReference type="PANTHER" id="PTHR33121">
    <property type="entry name" value="CYCLIC DI-GMP PHOSPHODIESTERASE PDEF"/>
    <property type="match status" value="1"/>
</dbReference>
<dbReference type="Gene3D" id="1.20.120.30">
    <property type="entry name" value="Aspartate receptor, ligand-binding domain"/>
    <property type="match status" value="1"/>
</dbReference>
<dbReference type="InterPro" id="IPR029787">
    <property type="entry name" value="Nucleotide_cyclase"/>
</dbReference>
<dbReference type="SMART" id="SM00267">
    <property type="entry name" value="GGDEF"/>
    <property type="match status" value="1"/>
</dbReference>
<organism evidence="5 6">
    <name type="scientific">Thiorhodococcus drewsii AZ1</name>
    <dbReference type="NCBI Taxonomy" id="765913"/>
    <lineage>
        <taxon>Bacteria</taxon>
        <taxon>Pseudomonadati</taxon>
        <taxon>Pseudomonadota</taxon>
        <taxon>Gammaproteobacteria</taxon>
        <taxon>Chromatiales</taxon>
        <taxon>Chromatiaceae</taxon>
        <taxon>Thiorhodococcus</taxon>
    </lineage>
</organism>
<evidence type="ECO:0000256" key="2">
    <source>
        <dbReference type="SAM" id="MobiDB-lite"/>
    </source>
</evidence>
<feature type="domain" description="GGDEF" evidence="4">
    <location>
        <begin position="223"/>
        <end position="356"/>
    </location>
</feature>
<dbReference type="Gene3D" id="3.20.20.450">
    <property type="entry name" value="EAL domain"/>
    <property type="match status" value="1"/>
</dbReference>
<gene>
    <name evidence="5" type="ORF">ThidrDRAFT_3977</name>
</gene>
<feature type="region of interest" description="Disordered" evidence="2">
    <location>
        <begin position="1"/>
        <end position="27"/>
    </location>
</feature>
<evidence type="ECO:0000313" key="5">
    <source>
        <dbReference type="EMBL" id="EGV28211.1"/>
    </source>
</evidence>
<dbReference type="AlphaFoldDB" id="G2E6R4"/>
<dbReference type="PATRIC" id="fig|765913.3.peg.4049"/>
<dbReference type="Pfam" id="PF00990">
    <property type="entry name" value="GGDEF"/>
    <property type="match status" value="1"/>
</dbReference>
<dbReference type="PROSITE" id="PS50887">
    <property type="entry name" value="GGDEF"/>
    <property type="match status" value="1"/>
</dbReference>
<dbReference type="PANTHER" id="PTHR33121:SF70">
    <property type="entry name" value="SIGNALING PROTEIN YKOW"/>
    <property type="match status" value="1"/>
</dbReference>
<dbReference type="SUPFAM" id="SSF141868">
    <property type="entry name" value="EAL domain-like"/>
    <property type="match status" value="1"/>
</dbReference>
<evidence type="ECO:0000259" key="4">
    <source>
        <dbReference type="PROSITE" id="PS50887"/>
    </source>
</evidence>
<dbReference type="PROSITE" id="PS50883">
    <property type="entry name" value="EAL"/>
    <property type="match status" value="1"/>
</dbReference>
<reference evidence="5 6" key="1">
    <citation type="submission" date="2011-06" db="EMBL/GenBank/DDBJ databases">
        <title>The draft genome of Thiorhodococcus drewsii AZ1.</title>
        <authorList>
            <consortium name="US DOE Joint Genome Institute (JGI-PGF)"/>
            <person name="Lucas S."/>
            <person name="Han J."/>
            <person name="Lapidus A."/>
            <person name="Cheng J.-F."/>
            <person name="Goodwin L."/>
            <person name="Pitluck S."/>
            <person name="Peters L."/>
            <person name="Land M.L."/>
            <person name="Hauser L."/>
            <person name="Vogl K."/>
            <person name="Liu Z."/>
            <person name="Imhoff J."/>
            <person name="Thiel V."/>
            <person name="Frigaard N.-U."/>
            <person name="Bryant D.A."/>
            <person name="Woyke T.J."/>
        </authorList>
    </citation>
    <scope>NUCLEOTIDE SEQUENCE [LARGE SCALE GENOMIC DNA]</scope>
    <source>
        <strain evidence="5 6">AZ1</strain>
    </source>
</reference>
<feature type="compositionally biased region" description="Polar residues" evidence="2">
    <location>
        <begin position="12"/>
        <end position="25"/>
    </location>
</feature>
<dbReference type="Proteomes" id="UP000004200">
    <property type="component" value="Unassembled WGS sequence"/>
</dbReference>
<dbReference type="CDD" id="cd01949">
    <property type="entry name" value="GGDEF"/>
    <property type="match status" value="1"/>
</dbReference>
<protein>
    <submittedName>
        <fullName evidence="5">Diguanylate cyclase/phosphodiesterase</fullName>
    </submittedName>
</protein>
<dbReference type="eggNOG" id="COG5001">
    <property type="taxonomic scope" value="Bacteria"/>
</dbReference>
<dbReference type="SUPFAM" id="SSF55073">
    <property type="entry name" value="Nucleotide cyclase"/>
    <property type="match status" value="1"/>
</dbReference>
<dbReference type="RefSeq" id="WP_007042690.1">
    <property type="nucleotide sequence ID" value="NZ_AFWT01000043.1"/>
</dbReference>
<dbReference type="EMBL" id="AFWT01000043">
    <property type="protein sequence ID" value="EGV28211.1"/>
    <property type="molecule type" value="Genomic_DNA"/>
</dbReference>